<feature type="transmembrane region" description="Helical" evidence="1">
    <location>
        <begin position="130"/>
        <end position="150"/>
    </location>
</feature>
<protein>
    <submittedName>
        <fullName evidence="2">Uncharacterized protein</fullName>
    </submittedName>
</protein>
<dbReference type="AlphaFoldDB" id="A0A226DTT8"/>
<keyword evidence="1" id="KW-1133">Transmembrane helix</keyword>
<organism evidence="2 3">
    <name type="scientific">Folsomia candida</name>
    <name type="common">Springtail</name>
    <dbReference type="NCBI Taxonomy" id="158441"/>
    <lineage>
        <taxon>Eukaryota</taxon>
        <taxon>Metazoa</taxon>
        <taxon>Ecdysozoa</taxon>
        <taxon>Arthropoda</taxon>
        <taxon>Hexapoda</taxon>
        <taxon>Collembola</taxon>
        <taxon>Entomobryomorpha</taxon>
        <taxon>Isotomoidea</taxon>
        <taxon>Isotomidae</taxon>
        <taxon>Proisotominae</taxon>
        <taxon>Folsomia</taxon>
    </lineage>
</organism>
<dbReference type="EMBL" id="LNIX01000013">
    <property type="protein sequence ID" value="OXA47626.1"/>
    <property type="molecule type" value="Genomic_DNA"/>
</dbReference>
<evidence type="ECO:0000313" key="3">
    <source>
        <dbReference type="Proteomes" id="UP000198287"/>
    </source>
</evidence>
<evidence type="ECO:0000313" key="2">
    <source>
        <dbReference type="EMBL" id="OXA47626.1"/>
    </source>
</evidence>
<accession>A0A226DTT8</accession>
<comment type="caution">
    <text evidence="2">The sequence shown here is derived from an EMBL/GenBank/DDBJ whole genome shotgun (WGS) entry which is preliminary data.</text>
</comment>
<keyword evidence="1" id="KW-0812">Transmembrane</keyword>
<feature type="transmembrane region" description="Helical" evidence="1">
    <location>
        <begin position="191"/>
        <end position="217"/>
    </location>
</feature>
<keyword evidence="1" id="KW-0472">Membrane</keyword>
<keyword evidence="3" id="KW-1185">Reference proteome</keyword>
<feature type="transmembrane region" description="Helical" evidence="1">
    <location>
        <begin position="252"/>
        <end position="272"/>
    </location>
</feature>
<feature type="transmembrane region" description="Helical" evidence="1">
    <location>
        <begin position="39"/>
        <end position="66"/>
    </location>
</feature>
<reference evidence="2 3" key="1">
    <citation type="submission" date="2015-12" db="EMBL/GenBank/DDBJ databases">
        <title>The genome of Folsomia candida.</title>
        <authorList>
            <person name="Faddeeva A."/>
            <person name="Derks M.F."/>
            <person name="Anvar Y."/>
            <person name="Smit S."/>
            <person name="Van Straalen N."/>
            <person name="Roelofs D."/>
        </authorList>
    </citation>
    <scope>NUCLEOTIDE SEQUENCE [LARGE SCALE GENOMIC DNA]</scope>
    <source>
        <strain evidence="2 3">VU population</strain>
        <tissue evidence="2">Whole body</tissue>
    </source>
</reference>
<gene>
    <name evidence="2" type="ORF">Fcan01_17932</name>
</gene>
<proteinExistence type="predicted"/>
<sequence>MPNLQALYIYRKVFLFYFEFPCAYNRSTRRFYVKTKKDLFYSFYVPELIVIIAIFSNLAELINILYSEKIQILQVVVLLIGLIQCSSNVTTAAAISLVKYEYAAFLNDLIRQVERLERGSKKRLEKWDKLAIMLSNFIVVSTLPILFTLFEAYLTINDKLAHLQYDLANSVCPMNTYFACKLITFIVLEIYYVFVAFHCTAILVGSVVTSAVILNMLMDSVICCSRLDLDLRSCAISQLLECLVLFGCRSIFFPTASVIGMVAIGVLLPYGIACQERTGKLLTGWKGKLKIKRGTMRLEEKMVKALRPIGIRAGTGEFSFFVLKKSTKTKYYVAVTDKTIEALMT</sequence>
<feature type="transmembrane region" description="Helical" evidence="1">
    <location>
        <begin position="72"/>
        <end position="98"/>
    </location>
</feature>
<name>A0A226DTT8_FOLCA</name>
<evidence type="ECO:0000256" key="1">
    <source>
        <dbReference type="SAM" id="Phobius"/>
    </source>
</evidence>
<dbReference type="Proteomes" id="UP000198287">
    <property type="component" value="Unassembled WGS sequence"/>
</dbReference>